<dbReference type="Proteomes" id="UP000014605">
    <property type="component" value="Unassembled WGS sequence"/>
</dbReference>
<evidence type="ECO:0000313" key="4">
    <source>
        <dbReference type="Proteomes" id="UP000014605"/>
    </source>
</evidence>
<reference evidence="3 4" key="1">
    <citation type="submission" date="2013-04" db="EMBL/GenBank/DDBJ databases">
        <title>The Genome Sequence of Treponema vincentii F0403.</title>
        <authorList>
            <consortium name="The Broad Institute Genomics Platform"/>
            <person name="Earl A."/>
            <person name="Ward D."/>
            <person name="Feldgarden M."/>
            <person name="Gevers D."/>
            <person name="Leonetti C."/>
            <person name="Izard J."/>
            <person name="Walker B."/>
            <person name="Young S."/>
            <person name="Zeng Q."/>
            <person name="Gargeya S."/>
            <person name="Fitzgerald M."/>
            <person name="Haas B."/>
            <person name="Abouelleil A."/>
            <person name="Allen A.W."/>
            <person name="Alvarado L."/>
            <person name="Arachchi H.M."/>
            <person name="Berlin A.M."/>
            <person name="Chapman S.B."/>
            <person name="Gainer-Dewar J."/>
            <person name="Goldberg J."/>
            <person name="Griggs A."/>
            <person name="Gujja S."/>
            <person name="Hansen M."/>
            <person name="Howarth C."/>
            <person name="Imamovic A."/>
            <person name="Ireland A."/>
            <person name="Larimer J."/>
            <person name="McCowan C."/>
            <person name="Murphy C."/>
            <person name="Pearson M."/>
            <person name="Poon T.W."/>
            <person name="Priest M."/>
            <person name="Roberts A."/>
            <person name="Saif S."/>
            <person name="Shea T."/>
            <person name="Sisk P."/>
            <person name="Sykes S."/>
            <person name="Wortman J."/>
            <person name="Nusbaum C."/>
            <person name="Birren B."/>
        </authorList>
    </citation>
    <scope>NUCLEOTIDE SEQUENCE [LARGE SCALE GENOMIC DNA]</scope>
    <source>
        <strain evidence="3 4">F0403</strain>
    </source>
</reference>
<name>S3LTI4_9SPIR</name>
<feature type="chain" id="PRO_5004511633" evidence="2">
    <location>
        <begin position="24"/>
        <end position="318"/>
    </location>
</feature>
<dbReference type="RefSeq" id="WP_016517699.1">
    <property type="nucleotide sequence ID" value="NZ_KE332512.1"/>
</dbReference>
<evidence type="ECO:0000313" key="3">
    <source>
        <dbReference type="EMBL" id="EPF47792.1"/>
    </source>
</evidence>
<protein>
    <submittedName>
        <fullName evidence="3">Uncharacterized protein</fullName>
    </submittedName>
</protein>
<dbReference type="EMBL" id="ATFC01000001">
    <property type="protein sequence ID" value="EPF47792.1"/>
    <property type="molecule type" value="Genomic_DNA"/>
</dbReference>
<feature type="coiled-coil region" evidence="1">
    <location>
        <begin position="142"/>
        <end position="196"/>
    </location>
</feature>
<dbReference type="HOGENOM" id="CLU_874191_0_0_12"/>
<organism evidence="3 4">
    <name type="scientific">Treponema vincentii F0403</name>
    <dbReference type="NCBI Taxonomy" id="1125702"/>
    <lineage>
        <taxon>Bacteria</taxon>
        <taxon>Pseudomonadati</taxon>
        <taxon>Spirochaetota</taxon>
        <taxon>Spirochaetia</taxon>
        <taxon>Spirochaetales</taxon>
        <taxon>Treponemataceae</taxon>
        <taxon>Treponema</taxon>
    </lineage>
</organism>
<comment type="caution">
    <text evidence="3">The sequence shown here is derived from an EMBL/GenBank/DDBJ whole genome shotgun (WGS) entry which is preliminary data.</text>
</comment>
<proteinExistence type="predicted"/>
<dbReference type="GeneID" id="301460270"/>
<keyword evidence="1" id="KW-0175">Coiled coil</keyword>
<gene>
    <name evidence="3" type="ORF">HMPREF1222_00051</name>
</gene>
<accession>S3LTI4</accession>
<evidence type="ECO:0000256" key="2">
    <source>
        <dbReference type="SAM" id="SignalP"/>
    </source>
</evidence>
<sequence>MHDIKKVCICLVYLLFFCFFASAENFDAKEQRDNVITFFQDVVTLFCNLGNTSLTTFQDEWLENGIEMLDSVLEGLTYSDFQKSIDLIKNNMEAIENSGELSLIELKDFKQIMSDINVLHVWSIKNCKLPENKKLTYSVPEIAILESNAQIHKSNIQTYEQNLSAMQPPEEIQKILAEETQMLKDLRENNKRNAELENHVIQLGAAYANALSNQKRWKEGIKDEQKALDSIPILIEKYKEEARLQAEKQYKKEIVSKINNIQTWIDFFNEKNETLTEFLQLIDTKGTMREKLNYIVPSKDLKKYEIKLNTFIRDWKLE</sequence>
<evidence type="ECO:0000256" key="1">
    <source>
        <dbReference type="SAM" id="Coils"/>
    </source>
</evidence>
<dbReference type="PATRIC" id="fig|1125702.3.peg.51"/>
<dbReference type="AlphaFoldDB" id="S3LTI4"/>
<keyword evidence="2" id="KW-0732">Signal</keyword>
<keyword evidence="4" id="KW-1185">Reference proteome</keyword>
<feature type="signal peptide" evidence="2">
    <location>
        <begin position="1"/>
        <end position="23"/>
    </location>
</feature>